<proteinExistence type="predicted"/>
<reference evidence="1" key="1">
    <citation type="submission" date="2020-05" db="UniProtKB">
        <authorList>
            <consortium name="EnsemblMetazoa"/>
        </authorList>
    </citation>
    <scope>IDENTIFICATION</scope>
    <source>
        <strain evidence="1">TTRI</strain>
    </source>
</reference>
<evidence type="ECO:0000313" key="1">
    <source>
        <dbReference type="EnsemblMetazoa" id="GAUT026985-PA"/>
    </source>
</evidence>
<dbReference type="AlphaFoldDB" id="A0A1A9V5W0"/>
<keyword evidence="2" id="KW-1185">Reference proteome</keyword>
<evidence type="ECO:0000313" key="2">
    <source>
        <dbReference type="Proteomes" id="UP000078200"/>
    </source>
</evidence>
<name>A0A1A9V5W0_GLOAU</name>
<organism evidence="1 2">
    <name type="scientific">Glossina austeni</name>
    <name type="common">Savannah tsetse fly</name>
    <dbReference type="NCBI Taxonomy" id="7395"/>
    <lineage>
        <taxon>Eukaryota</taxon>
        <taxon>Metazoa</taxon>
        <taxon>Ecdysozoa</taxon>
        <taxon>Arthropoda</taxon>
        <taxon>Hexapoda</taxon>
        <taxon>Insecta</taxon>
        <taxon>Pterygota</taxon>
        <taxon>Neoptera</taxon>
        <taxon>Endopterygota</taxon>
        <taxon>Diptera</taxon>
        <taxon>Brachycera</taxon>
        <taxon>Muscomorpha</taxon>
        <taxon>Hippoboscoidea</taxon>
        <taxon>Glossinidae</taxon>
        <taxon>Glossina</taxon>
    </lineage>
</organism>
<dbReference type="EnsemblMetazoa" id="GAUT026985-RA">
    <property type="protein sequence ID" value="GAUT026985-PA"/>
    <property type="gene ID" value="GAUT026985"/>
</dbReference>
<dbReference type="VEuPathDB" id="VectorBase:GAUT026985"/>
<accession>A0A1A9V5W0</accession>
<sequence>MHNDLENLKQLVVELRKVRKLKFHGTYYNFGVRSSNAGNMKIKNSVKNQVGDIHWHRKLSGGCPSSLLFFDDMFTHSEYSCTDFVMLYTDALIYKRNVFAVGRILDTTIKVSDRTVSEY</sequence>
<dbReference type="Proteomes" id="UP000078200">
    <property type="component" value="Unassembled WGS sequence"/>
</dbReference>
<protein>
    <submittedName>
        <fullName evidence="1">Uncharacterized protein</fullName>
    </submittedName>
</protein>